<dbReference type="Gene3D" id="3.30.740.10">
    <property type="entry name" value="Protein Inhibitor Of Neuronal Nitric Oxide Synthase"/>
    <property type="match status" value="1"/>
</dbReference>
<dbReference type="InterPro" id="IPR037177">
    <property type="entry name" value="DLC_sf"/>
</dbReference>
<dbReference type="AlphaFoldDB" id="A0A183D9S0"/>
<dbReference type="SUPFAM" id="SSF54648">
    <property type="entry name" value="DLC"/>
    <property type="match status" value="1"/>
</dbReference>
<accession>A0A183D9S0</accession>
<protein>
    <submittedName>
        <fullName evidence="3">Dynein light chain</fullName>
    </submittedName>
</protein>
<dbReference type="WBParaSite" id="GPUH_0000546801-mRNA-1">
    <property type="protein sequence ID" value="GPUH_0000546801-mRNA-1"/>
    <property type="gene ID" value="GPUH_0000546801"/>
</dbReference>
<evidence type="ECO:0000313" key="1">
    <source>
        <dbReference type="EMBL" id="VDK50909.1"/>
    </source>
</evidence>
<dbReference type="InterPro" id="IPR001372">
    <property type="entry name" value="Dynein_light_chain_typ-1/2"/>
</dbReference>
<dbReference type="GO" id="GO:0007017">
    <property type="term" value="P:microtubule-based process"/>
    <property type="evidence" value="ECO:0007669"/>
    <property type="project" value="InterPro"/>
</dbReference>
<dbReference type="OrthoDB" id="10033309at2759"/>
<dbReference type="GO" id="GO:0030286">
    <property type="term" value="C:dynein complex"/>
    <property type="evidence" value="ECO:0007669"/>
    <property type="project" value="InterPro"/>
</dbReference>
<dbReference type="CDD" id="cd21450">
    <property type="entry name" value="DLC-like_DYNLL1-like"/>
    <property type="match status" value="1"/>
</dbReference>
<sequence length="56" mass="6513">MAIAHYLMTHFEEKYGSPWHCVVSDGNLGFYVRYDASNHIYFAIGNTTFFLFKSQS</sequence>
<name>A0A183D9S0_9BILA</name>
<organism evidence="3">
    <name type="scientific">Gongylonema pulchrum</name>
    <dbReference type="NCBI Taxonomy" id="637853"/>
    <lineage>
        <taxon>Eukaryota</taxon>
        <taxon>Metazoa</taxon>
        <taxon>Ecdysozoa</taxon>
        <taxon>Nematoda</taxon>
        <taxon>Chromadorea</taxon>
        <taxon>Rhabditida</taxon>
        <taxon>Spirurina</taxon>
        <taxon>Spiruromorpha</taxon>
        <taxon>Spiruroidea</taxon>
        <taxon>Gongylonematidae</taxon>
        <taxon>Gongylonema</taxon>
    </lineage>
</organism>
<evidence type="ECO:0000313" key="2">
    <source>
        <dbReference type="Proteomes" id="UP000271098"/>
    </source>
</evidence>
<dbReference type="Proteomes" id="UP000271098">
    <property type="component" value="Unassembled WGS sequence"/>
</dbReference>
<reference evidence="1 2" key="2">
    <citation type="submission" date="2018-11" db="EMBL/GenBank/DDBJ databases">
        <authorList>
            <consortium name="Pathogen Informatics"/>
        </authorList>
    </citation>
    <scope>NUCLEOTIDE SEQUENCE [LARGE SCALE GENOMIC DNA]</scope>
</reference>
<dbReference type="EMBL" id="UYRT01011663">
    <property type="protein sequence ID" value="VDK50909.1"/>
    <property type="molecule type" value="Genomic_DNA"/>
</dbReference>
<proteinExistence type="predicted"/>
<keyword evidence="2" id="KW-1185">Reference proteome</keyword>
<gene>
    <name evidence="1" type="ORF">GPUH_LOCUS5461</name>
</gene>
<reference evidence="3" key="1">
    <citation type="submission" date="2016-06" db="UniProtKB">
        <authorList>
            <consortium name="WormBaseParasite"/>
        </authorList>
    </citation>
    <scope>IDENTIFICATION</scope>
</reference>
<dbReference type="Pfam" id="PF01221">
    <property type="entry name" value="Dynein_light"/>
    <property type="match status" value="1"/>
</dbReference>
<evidence type="ECO:0000313" key="3">
    <source>
        <dbReference type="WBParaSite" id="GPUH_0000546801-mRNA-1"/>
    </source>
</evidence>